<organism evidence="2 4">
    <name type="scientific">Paenibacillus urinalis</name>
    <dbReference type="NCBI Taxonomy" id="521520"/>
    <lineage>
        <taxon>Bacteria</taxon>
        <taxon>Bacillati</taxon>
        <taxon>Bacillota</taxon>
        <taxon>Bacilli</taxon>
        <taxon>Bacillales</taxon>
        <taxon>Paenibacillaceae</taxon>
        <taxon>Paenibacillus</taxon>
    </lineage>
</organism>
<dbReference type="Proteomes" id="UP001220962">
    <property type="component" value="Chromosome"/>
</dbReference>
<dbReference type="AlphaFoldDB" id="A0AAX3N3R7"/>
<accession>A0AAX3N3R7</accession>
<dbReference type="RefSeq" id="WP_047909865.1">
    <property type="nucleotide sequence ID" value="NZ_CP118101.1"/>
</dbReference>
<gene>
    <name evidence="2" type="ORF">PUW23_09005</name>
    <name evidence="3" type="ORF">PUW25_08700</name>
</gene>
<dbReference type="EMBL" id="CP118101">
    <property type="protein sequence ID" value="WDH84328.1"/>
    <property type="molecule type" value="Genomic_DNA"/>
</dbReference>
<dbReference type="Proteomes" id="UP001221519">
    <property type="component" value="Chromosome"/>
</dbReference>
<evidence type="ECO:0000313" key="5">
    <source>
        <dbReference type="Proteomes" id="UP001221519"/>
    </source>
</evidence>
<feature type="coiled-coil region" evidence="1">
    <location>
        <begin position="283"/>
        <end position="310"/>
    </location>
</feature>
<evidence type="ECO:0000256" key="1">
    <source>
        <dbReference type="SAM" id="Coils"/>
    </source>
</evidence>
<evidence type="ECO:0000313" key="3">
    <source>
        <dbReference type="EMBL" id="WDI04011.1"/>
    </source>
</evidence>
<evidence type="ECO:0000313" key="2">
    <source>
        <dbReference type="EMBL" id="WDH84328.1"/>
    </source>
</evidence>
<evidence type="ECO:0000313" key="4">
    <source>
        <dbReference type="Proteomes" id="UP001220962"/>
    </source>
</evidence>
<name>A0AAX3N3R7_9BACL</name>
<keyword evidence="1" id="KW-0175">Coiled coil</keyword>
<keyword evidence="5" id="KW-1185">Reference proteome</keyword>
<proteinExistence type="predicted"/>
<dbReference type="EMBL" id="CP118108">
    <property type="protein sequence ID" value="WDI04011.1"/>
    <property type="molecule type" value="Genomic_DNA"/>
</dbReference>
<protein>
    <submittedName>
        <fullName evidence="2">Uncharacterized protein</fullName>
    </submittedName>
</protein>
<sequence length="312" mass="36133">MYQEVNERLAFLKEKGRLLSKWNSRLDHLRELEQQKEELVAERKTHLAEEQKDVDALTRTSIASVFYSIVGKKEQRLEKEEAELLESKGLYDEAVHALNDIRQQMKGVDEELAALSEWQNWEREYEQLMREKQDTLLDSSPFILTSLEHEAKLKGQIKEVDEAERAGHRVLHSLHEAEEALRSAGNWGTYDMLGGGAISTYIKHSRVDDAESHVHSAQYHLREFQEELRDVDLSIQGQLKIDGMLSFADYFLDGFFTDWLVQNKINEGKEQVGRGVAEVERVLSSLSSTRDSLKLELDKLQQERRSFVEEAE</sequence>
<reference evidence="2 5" key="1">
    <citation type="submission" date="2023-02" db="EMBL/GenBank/DDBJ databases">
        <title>Pathogen: clinical or host-associated sample.</title>
        <authorList>
            <person name="Hergert J."/>
            <person name="Casey R."/>
            <person name="Wagner J."/>
            <person name="Young E.L."/>
            <person name="Oakeson K.F."/>
        </authorList>
    </citation>
    <scope>NUCLEOTIDE SEQUENCE</scope>
    <source>
        <strain evidence="3 5">2022CK-00829</strain>
        <strain evidence="2">2022CK-00830</strain>
    </source>
</reference>